<keyword evidence="1" id="KW-0732">Signal</keyword>
<feature type="chain" id="PRO_5006872665" evidence="1">
    <location>
        <begin position="18"/>
        <end position="52"/>
    </location>
</feature>
<accession>A0A0V0XPX3</accession>
<comment type="caution">
    <text evidence="2">The sequence shown here is derived from an EMBL/GenBank/DDBJ whole genome shotgun (WGS) entry which is preliminary data.</text>
</comment>
<gene>
    <name evidence="2" type="ORF">T4E_273</name>
</gene>
<name>A0A0V0XPX3_TRIPS</name>
<dbReference type="AlphaFoldDB" id="A0A0V0XPX3"/>
<sequence length="52" mass="5885">MLMMLLLLLLTVVLLECNPLWSRDGTTPAPLLFPSAMIQTVWIFPVLSAWDI</sequence>
<evidence type="ECO:0000313" key="3">
    <source>
        <dbReference type="Proteomes" id="UP000054815"/>
    </source>
</evidence>
<evidence type="ECO:0000256" key="1">
    <source>
        <dbReference type="SAM" id="SignalP"/>
    </source>
</evidence>
<dbReference type="Proteomes" id="UP000054815">
    <property type="component" value="Unassembled WGS sequence"/>
</dbReference>
<proteinExistence type="predicted"/>
<reference evidence="2 3" key="1">
    <citation type="submission" date="2015-01" db="EMBL/GenBank/DDBJ databases">
        <title>Evolution of Trichinella species and genotypes.</title>
        <authorList>
            <person name="Korhonen P.K."/>
            <person name="Edoardo P."/>
            <person name="Giuseppe L.R."/>
            <person name="Gasser R.B."/>
        </authorList>
    </citation>
    <scope>NUCLEOTIDE SEQUENCE [LARGE SCALE GENOMIC DNA]</scope>
    <source>
        <strain evidence="2">ISS141</strain>
    </source>
</reference>
<dbReference type="EMBL" id="JYDU01000178">
    <property type="protein sequence ID" value="KRX90040.1"/>
    <property type="molecule type" value="Genomic_DNA"/>
</dbReference>
<evidence type="ECO:0000313" key="2">
    <source>
        <dbReference type="EMBL" id="KRX90040.1"/>
    </source>
</evidence>
<protein>
    <submittedName>
        <fullName evidence="2">Uncharacterized protein</fullName>
    </submittedName>
</protein>
<organism evidence="2 3">
    <name type="scientific">Trichinella pseudospiralis</name>
    <name type="common">Parasitic roundworm</name>
    <dbReference type="NCBI Taxonomy" id="6337"/>
    <lineage>
        <taxon>Eukaryota</taxon>
        <taxon>Metazoa</taxon>
        <taxon>Ecdysozoa</taxon>
        <taxon>Nematoda</taxon>
        <taxon>Enoplea</taxon>
        <taxon>Dorylaimia</taxon>
        <taxon>Trichinellida</taxon>
        <taxon>Trichinellidae</taxon>
        <taxon>Trichinella</taxon>
    </lineage>
</organism>
<feature type="signal peptide" evidence="1">
    <location>
        <begin position="1"/>
        <end position="17"/>
    </location>
</feature>